<proteinExistence type="predicted"/>
<dbReference type="AlphaFoldDB" id="A0A5M9R226"/>
<comment type="caution">
    <text evidence="3">The sequence shown here is derived from an EMBL/GenBank/DDBJ whole genome shotgun (WGS) entry which is preliminary data.</text>
</comment>
<accession>A0A5M9R226</accession>
<feature type="coiled-coil region" evidence="1">
    <location>
        <begin position="75"/>
        <end position="128"/>
    </location>
</feature>
<dbReference type="RefSeq" id="WP_067368934.1">
    <property type="nucleotide sequence ID" value="NZ_BAAAFS010000004.1"/>
</dbReference>
<sequence length="134" mass="14841">MTRFKSAALSALAFGLGALLMSTSAISAQNGCEIKKDKITEQIRYAKAHGNTYRVQGLERALQNVETYCTPDSLRNDARNEINDRTKEVAEQKADLQKAIDKGDKAKIAKRERKLAEAEAKLKTAQSELDTLLK</sequence>
<dbReference type="Pfam" id="PF06476">
    <property type="entry name" value="DUF1090"/>
    <property type="match status" value="1"/>
</dbReference>
<dbReference type="OrthoDB" id="8689941at2"/>
<dbReference type="EMBL" id="VXKB01000004">
    <property type="protein sequence ID" value="KAA8714309.1"/>
    <property type="molecule type" value="Genomic_DNA"/>
</dbReference>
<feature type="chain" id="PRO_5024341693" evidence="2">
    <location>
        <begin position="28"/>
        <end position="134"/>
    </location>
</feature>
<organism evidence="3 4">
    <name type="scientific">Morganella psychrotolerans</name>
    <dbReference type="NCBI Taxonomy" id="368603"/>
    <lineage>
        <taxon>Bacteria</taxon>
        <taxon>Pseudomonadati</taxon>
        <taxon>Pseudomonadota</taxon>
        <taxon>Gammaproteobacteria</taxon>
        <taxon>Enterobacterales</taxon>
        <taxon>Morganellaceae</taxon>
        <taxon>Morganella</taxon>
    </lineage>
</organism>
<evidence type="ECO:0000256" key="1">
    <source>
        <dbReference type="SAM" id="Coils"/>
    </source>
</evidence>
<evidence type="ECO:0000313" key="3">
    <source>
        <dbReference type="EMBL" id="KAA8714309.1"/>
    </source>
</evidence>
<name>A0A5M9R226_9GAMM</name>
<evidence type="ECO:0000313" key="4">
    <source>
        <dbReference type="Proteomes" id="UP000322181"/>
    </source>
</evidence>
<dbReference type="Proteomes" id="UP000322181">
    <property type="component" value="Unassembled WGS sequence"/>
</dbReference>
<evidence type="ECO:0000256" key="2">
    <source>
        <dbReference type="SAM" id="SignalP"/>
    </source>
</evidence>
<gene>
    <name evidence="3" type="ORF">F4V73_14725</name>
</gene>
<reference evidence="3 4" key="1">
    <citation type="submission" date="2019-09" db="EMBL/GenBank/DDBJ databases">
        <title>Draft genome sequence of various Type strains from the CCUG.</title>
        <authorList>
            <person name="Pineiro-Iglesias B."/>
            <person name="Tunovic T."/>
            <person name="Unosson C."/>
            <person name="Inganas E."/>
            <person name="Ohlen M."/>
            <person name="Cardew S."/>
            <person name="Jensie-Markopoulos S."/>
            <person name="Salva-Serra F."/>
            <person name="Jaen-Luchoro D."/>
            <person name="Karlsson R."/>
            <person name="Svensson-Stadler L."/>
            <person name="Chun J."/>
            <person name="Moore E."/>
        </authorList>
    </citation>
    <scope>NUCLEOTIDE SEQUENCE [LARGE SCALE GENOMIC DNA]</scope>
    <source>
        <strain evidence="3 4">CCUG 53682T</strain>
    </source>
</reference>
<keyword evidence="2" id="KW-0732">Signal</keyword>
<dbReference type="InterPro" id="IPR009468">
    <property type="entry name" value="DUF1090"/>
</dbReference>
<protein>
    <submittedName>
        <fullName evidence="3">DUF1090 domain-containing protein</fullName>
    </submittedName>
</protein>
<feature type="signal peptide" evidence="2">
    <location>
        <begin position="1"/>
        <end position="27"/>
    </location>
</feature>
<keyword evidence="1" id="KW-0175">Coiled coil</keyword>